<dbReference type="PANTHER" id="PTHR47130:SF5">
    <property type="entry name" value="ZP DOMAIN-CONTAINING PROTEIN"/>
    <property type="match status" value="1"/>
</dbReference>
<dbReference type="Pfam" id="PF26562">
    <property type="entry name" value="Ig-like"/>
    <property type="match status" value="1"/>
</dbReference>
<dbReference type="PRINTS" id="PR00023">
    <property type="entry name" value="ZPELLUCIDA"/>
</dbReference>
<evidence type="ECO:0000256" key="1">
    <source>
        <dbReference type="ARBA" id="ARBA00023157"/>
    </source>
</evidence>
<dbReference type="InterPro" id="IPR001507">
    <property type="entry name" value="ZP_dom"/>
</dbReference>
<dbReference type="InterPro" id="IPR048290">
    <property type="entry name" value="ZP_chr"/>
</dbReference>
<sequence length="969" mass="108439">IPRVALPPGGACQREEELLQSAPLPCLLGAVGKHGGCKQIALQSLTAPSVAPVRAKADSSGAGGSPRLYREQLPFQDLLGETGQTLPAGKVLQSGACGRVLSLSLDPSGGTVLLDEKLAARCGYVLSEDVWGNTIFRASVLGCHVANQADELFSLTVNIKVSSSPDMRRAATYTYPMYCTYTPWAPREIVCEENYMEVSVKSDVPVISDDDTATWMSALPEVQKVEYQVWQLIFLSPSGRKKIMVSDAAKLGYSFNNTLARVFLRAPYSTNESKLAVVNGVSMNIVSSTSMYKQRWMLLLIDTTVACPIDGTSFTDTAITWTVPSIIPTLVPQEPTFVSKNISVGVDGQRIMHPEQNYILEHNKTHIRMTVPIGAAGGRLKSTVANGVHGIIYSISLFLEHTWTDVDWHMTKYTVIKPITTPFMPRIPTVINNTLPEKRIFDVAFGSFLPDVSLVTITIGNVPLSPRDAEHHGYKVYEITFPNGTKGFNLEVPFDDPTVLKEYVNRNETKYTLHVNYTLDVGPEMKPYNHPAEVECVVADIELPEAVGYCDKENLYLAVPVSALYQYWNLYIGNKLLNQQTVLSNRHLLTTNSTHLVLQVPLFTMGIIYEEVSFQRLKTRFDLALRKANTLETIKTFSVSCNFNSSEFIVCYPNGTVTVSAPMKTIPSIDMGKTKLKDSTCKPKEFNEEQAFFQFHVSTCGTSLKFEGDHIIYENEISYEKEILPAWGPPKITRDPDYRLTVLCYYPTKEKLMHTTMVRNLPTNGSPRFGYGTMMVRSRVAEHRRTRQVLNIIARVSKDESFMELYEPNLTIVQSSLEPMFFEVELKDEEPDVELHLNNCWMTWSSDFESTSQWNITVDGCGNENNKCVTEFYPVSVSRRVKHPTHFKRLAVRMLIPLLGQVHLHCTVTICSPPKISSGNIGTCGSWCDPTRKRMDQHSEPYSGLHGYVLAGPVWIVHPEPTEEKNIQD</sequence>
<dbReference type="Pfam" id="PF00100">
    <property type="entry name" value="Zona_pellucida"/>
    <property type="match status" value="1"/>
</dbReference>
<dbReference type="Gene3D" id="2.60.40.4100">
    <property type="entry name" value="Zona pellucida, ZP-C domain"/>
    <property type="match status" value="1"/>
</dbReference>
<dbReference type="SMART" id="SM00241">
    <property type="entry name" value="ZP"/>
    <property type="match status" value="1"/>
</dbReference>
<dbReference type="EMBL" id="JAHDVG010000482">
    <property type="protein sequence ID" value="KAH1172749.1"/>
    <property type="molecule type" value="Genomic_DNA"/>
</dbReference>
<dbReference type="InterPro" id="IPR058876">
    <property type="entry name" value="Ig-like_ZP"/>
</dbReference>
<evidence type="ECO:0000259" key="3">
    <source>
        <dbReference type="PROSITE" id="PS51034"/>
    </source>
</evidence>
<dbReference type="InterPro" id="IPR055356">
    <property type="entry name" value="ZP-N"/>
</dbReference>
<dbReference type="Proteomes" id="UP000827986">
    <property type="component" value="Unassembled WGS sequence"/>
</dbReference>
<accession>A0A9D3WZB6</accession>
<feature type="domain" description="ZP" evidence="3">
    <location>
        <begin position="650"/>
        <end position="931"/>
    </location>
</feature>
<dbReference type="InterPro" id="IPR055355">
    <property type="entry name" value="ZP-C"/>
</dbReference>
<proteinExistence type="predicted"/>
<dbReference type="AlphaFoldDB" id="A0A9D3WZB6"/>
<evidence type="ECO:0000313" key="5">
    <source>
        <dbReference type="Proteomes" id="UP000827986"/>
    </source>
</evidence>
<dbReference type="PANTHER" id="PTHR47130">
    <property type="entry name" value="SI:DKEY-19B23.11-RELATED"/>
    <property type="match status" value="1"/>
</dbReference>
<comment type="caution">
    <text evidence="4">The sequence shown here is derived from an EMBL/GenBank/DDBJ whole genome shotgun (WGS) entry which is preliminary data.</text>
</comment>
<protein>
    <recommendedName>
        <fullName evidence="3">ZP domain-containing protein</fullName>
    </recommendedName>
</protein>
<keyword evidence="1" id="KW-1015">Disulfide bond</keyword>
<dbReference type="Pfam" id="PF23344">
    <property type="entry name" value="ZP-N"/>
    <property type="match status" value="1"/>
</dbReference>
<feature type="non-terminal residue" evidence="4">
    <location>
        <position position="969"/>
    </location>
</feature>
<dbReference type="InterPro" id="IPR042235">
    <property type="entry name" value="ZP-C_dom"/>
</dbReference>
<reference evidence="4" key="1">
    <citation type="submission" date="2021-09" db="EMBL/GenBank/DDBJ databases">
        <title>The genome of Mauremys mutica provides insights into the evolution of semi-aquatic lifestyle.</title>
        <authorList>
            <person name="Gong S."/>
            <person name="Gao Y."/>
        </authorList>
    </citation>
    <scope>NUCLEOTIDE SEQUENCE</scope>
    <source>
        <strain evidence="4">MM-2020</strain>
        <tissue evidence="4">Muscle</tissue>
    </source>
</reference>
<gene>
    <name evidence="4" type="ORF">KIL84_016588</name>
</gene>
<name>A0A9D3WZB6_9SAUR</name>
<organism evidence="4 5">
    <name type="scientific">Mauremys mutica</name>
    <name type="common">yellowpond turtle</name>
    <dbReference type="NCBI Taxonomy" id="74926"/>
    <lineage>
        <taxon>Eukaryota</taxon>
        <taxon>Metazoa</taxon>
        <taxon>Chordata</taxon>
        <taxon>Craniata</taxon>
        <taxon>Vertebrata</taxon>
        <taxon>Euteleostomi</taxon>
        <taxon>Archelosauria</taxon>
        <taxon>Testudinata</taxon>
        <taxon>Testudines</taxon>
        <taxon>Cryptodira</taxon>
        <taxon>Durocryptodira</taxon>
        <taxon>Testudinoidea</taxon>
        <taxon>Geoemydidae</taxon>
        <taxon>Geoemydinae</taxon>
        <taxon>Mauremys</taxon>
    </lineage>
</organism>
<keyword evidence="2" id="KW-0325">Glycoprotein</keyword>
<dbReference type="Gene3D" id="2.60.40.3210">
    <property type="entry name" value="Zona pellucida, ZP-N domain"/>
    <property type="match status" value="1"/>
</dbReference>
<evidence type="ECO:0000256" key="2">
    <source>
        <dbReference type="ARBA" id="ARBA00023180"/>
    </source>
</evidence>
<evidence type="ECO:0000313" key="4">
    <source>
        <dbReference type="EMBL" id="KAH1172749.1"/>
    </source>
</evidence>
<keyword evidence="5" id="KW-1185">Reference proteome</keyword>
<dbReference type="PROSITE" id="PS51034">
    <property type="entry name" value="ZP_2"/>
    <property type="match status" value="1"/>
</dbReference>